<sequence length="82" mass="9454">MGSLFEENKKAPEKTVIYFSRSRSLFIIIFCVLLICFGIYVFFKINYFLTIALFIGAAIGIHRNLKLYKDQTPQLIISDKGI</sequence>
<protein>
    <recommendedName>
        <fullName evidence="4">DUF2273 domain-containing protein</fullName>
    </recommendedName>
</protein>
<dbReference type="EMBL" id="BAAAGE010000001">
    <property type="protein sequence ID" value="GAA0717844.1"/>
    <property type="molecule type" value="Genomic_DNA"/>
</dbReference>
<evidence type="ECO:0000313" key="2">
    <source>
        <dbReference type="EMBL" id="GAA0717844.1"/>
    </source>
</evidence>
<gene>
    <name evidence="2" type="ORF">GCM10009430_15250</name>
</gene>
<feature type="transmembrane region" description="Helical" evidence="1">
    <location>
        <begin position="24"/>
        <end position="41"/>
    </location>
</feature>
<keyword evidence="3" id="KW-1185">Reference proteome</keyword>
<evidence type="ECO:0000313" key="3">
    <source>
        <dbReference type="Proteomes" id="UP001501758"/>
    </source>
</evidence>
<reference evidence="2 3" key="1">
    <citation type="journal article" date="2019" name="Int. J. Syst. Evol. Microbiol.">
        <title>The Global Catalogue of Microorganisms (GCM) 10K type strain sequencing project: providing services to taxonomists for standard genome sequencing and annotation.</title>
        <authorList>
            <consortium name="The Broad Institute Genomics Platform"/>
            <consortium name="The Broad Institute Genome Sequencing Center for Infectious Disease"/>
            <person name="Wu L."/>
            <person name="Ma J."/>
        </authorList>
    </citation>
    <scope>NUCLEOTIDE SEQUENCE [LARGE SCALE GENOMIC DNA]</scope>
    <source>
        <strain evidence="2 3">JCM 15974</strain>
    </source>
</reference>
<keyword evidence="1" id="KW-0812">Transmembrane</keyword>
<dbReference type="Proteomes" id="UP001501758">
    <property type="component" value="Unassembled WGS sequence"/>
</dbReference>
<evidence type="ECO:0008006" key="4">
    <source>
        <dbReference type="Google" id="ProtNLM"/>
    </source>
</evidence>
<feature type="transmembrane region" description="Helical" evidence="1">
    <location>
        <begin position="47"/>
        <end position="65"/>
    </location>
</feature>
<comment type="caution">
    <text evidence="2">The sequence shown here is derived from an EMBL/GenBank/DDBJ whole genome shotgun (WGS) entry which is preliminary data.</text>
</comment>
<evidence type="ECO:0000256" key="1">
    <source>
        <dbReference type="SAM" id="Phobius"/>
    </source>
</evidence>
<keyword evidence="1" id="KW-0472">Membrane</keyword>
<organism evidence="2 3">
    <name type="scientific">Aquimarina litoralis</name>
    <dbReference type="NCBI Taxonomy" id="584605"/>
    <lineage>
        <taxon>Bacteria</taxon>
        <taxon>Pseudomonadati</taxon>
        <taxon>Bacteroidota</taxon>
        <taxon>Flavobacteriia</taxon>
        <taxon>Flavobacteriales</taxon>
        <taxon>Flavobacteriaceae</taxon>
        <taxon>Aquimarina</taxon>
    </lineage>
</organism>
<keyword evidence="1" id="KW-1133">Transmembrane helix</keyword>
<name>A0ABN1INN1_9FLAO</name>
<proteinExistence type="predicted"/>
<accession>A0ABN1INN1</accession>